<evidence type="ECO:0000259" key="1">
    <source>
        <dbReference type="Pfam" id="PF02463"/>
    </source>
</evidence>
<protein>
    <submittedName>
        <fullName evidence="2">Unannotated protein</fullName>
    </submittedName>
</protein>
<dbReference type="SUPFAM" id="SSF52540">
    <property type="entry name" value="P-loop containing nucleoside triphosphate hydrolases"/>
    <property type="match status" value="1"/>
</dbReference>
<proteinExistence type="predicted"/>
<dbReference type="InterPro" id="IPR003395">
    <property type="entry name" value="RecF/RecN/SMC_N"/>
</dbReference>
<dbReference type="PANTHER" id="PTHR18937">
    <property type="entry name" value="STRUCTURAL MAINTENANCE OF CHROMOSOMES SMC FAMILY MEMBER"/>
    <property type="match status" value="1"/>
</dbReference>
<sequence length="118" mass="12858">MLNTGIEVEATPPGKTFKKLSLLSGGERSLTALAYLFAVFRSRPSPFYVMDEVEAALDDVNLHRFLGLVQEFRRDAQLIIVSHQKRTMEAADCLLGVSMQPGGSSKVVSERASNTAGN</sequence>
<reference evidence="2" key="1">
    <citation type="submission" date="2020-05" db="EMBL/GenBank/DDBJ databases">
        <authorList>
            <person name="Chiriac C."/>
            <person name="Salcher M."/>
            <person name="Ghai R."/>
            <person name="Kavagutti S V."/>
        </authorList>
    </citation>
    <scope>NUCLEOTIDE SEQUENCE</scope>
</reference>
<accession>A0A6J6LK50</accession>
<dbReference type="Gene3D" id="3.40.50.300">
    <property type="entry name" value="P-loop containing nucleotide triphosphate hydrolases"/>
    <property type="match status" value="1"/>
</dbReference>
<name>A0A6J6LK50_9ZZZZ</name>
<dbReference type="Pfam" id="PF02463">
    <property type="entry name" value="SMC_N"/>
    <property type="match status" value="1"/>
</dbReference>
<dbReference type="AlphaFoldDB" id="A0A6J6LK50"/>
<dbReference type="EMBL" id="CAEZWJ010000049">
    <property type="protein sequence ID" value="CAB4661033.1"/>
    <property type="molecule type" value="Genomic_DNA"/>
</dbReference>
<dbReference type="InterPro" id="IPR027417">
    <property type="entry name" value="P-loop_NTPase"/>
</dbReference>
<organism evidence="2">
    <name type="scientific">freshwater metagenome</name>
    <dbReference type="NCBI Taxonomy" id="449393"/>
    <lineage>
        <taxon>unclassified sequences</taxon>
        <taxon>metagenomes</taxon>
        <taxon>ecological metagenomes</taxon>
    </lineage>
</organism>
<evidence type="ECO:0000313" key="2">
    <source>
        <dbReference type="EMBL" id="CAB4661033.1"/>
    </source>
</evidence>
<feature type="domain" description="RecF/RecN/SMC N-terminal" evidence="1">
    <location>
        <begin position="22"/>
        <end position="104"/>
    </location>
</feature>
<gene>
    <name evidence="2" type="ORF">UFOPK2214_01239</name>
</gene>